<keyword evidence="4" id="KW-1185">Reference proteome</keyword>
<dbReference type="Proteomes" id="UP001642409">
    <property type="component" value="Unassembled WGS sequence"/>
</dbReference>
<keyword evidence="1" id="KW-0472">Membrane</keyword>
<proteinExistence type="predicted"/>
<feature type="transmembrane region" description="Helical" evidence="1">
    <location>
        <begin position="38"/>
        <end position="58"/>
    </location>
</feature>
<reference evidence="2" key="1">
    <citation type="submission" date="2023-06" db="EMBL/GenBank/DDBJ databases">
        <authorList>
            <person name="Kurt Z."/>
        </authorList>
    </citation>
    <scope>NUCLEOTIDE SEQUENCE</scope>
</reference>
<keyword evidence="1" id="KW-0812">Transmembrane</keyword>
<reference evidence="3 4" key="2">
    <citation type="submission" date="2024-07" db="EMBL/GenBank/DDBJ databases">
        <authorList>
            <person name="Akdeniz Z."/>
        </authorList>
    </citation>
    <scope>NUCLEOTIDE SEQUENCE [LARGE SCALE GENOMIC DNA]</scope>
</reference>
<organism evidence="2">
    <name type="scientific">Hexamita inflata</name>
    <dbReference type="NCBI Taxonomy" id="28002"/>
    <lineage>
        <taxon>Eukaryota</taxon>
        <taxon>Metamonada</taxon>
        <taxon>Diplomonadida</taxon>
        <taxon>Hexamitidae</taxon>
        <taxon>Hexamitinae</taxon>
        <taxon>Hexamita</taxon>
    </lineage>
</organism>
<gene>
    <name evidence="2" type="ORF">HINF_LOCUS33589</name>
    <name evidence="3" type="ORF">HINF_LOCUS54622</name>
</gene>
<feature type="transmembrane region" description="Helical" evidence="1">
    <location>
        <begin position="65"/>
        <end position="86"/>
    </location>
</feature>
<feature type="transmembrane region" description="Helical" evidence="1">
    <location>
        <begin position="12"/>
        <end position="32"/>
    </location>
</feature>
<comment type="caution">
    <text evidence="2">The sequence shown here is derived from an EMBL/GenBank/DDBJ whole genome shotgun (WGS) entry which is preliminary data.</text>
</comment>
<evidence type="ECO:0000313" key="4">
    <source>
        <dbReference type="Proteomes" id="UP001642409"/>
    </source>
</evidence>
<dbReference type="EMBL" id="CAXDID020000284">
    <property type="protein sequence ID" value="CAL6070605.1"/>
    <property type="molecule type" value="Genomic_DNA"/>
</dbReference>
<accession>A0AA86PTK3</accession>
<keyword evidence="1" id="KW-1133">Transmembrane helix</keyword>
<feature type="transmembrane region" description="Helical" evidence="1">
    <location>
        <begin position="92"/>
        <end position="119"/>
    </location>
</feature>
<dbReference type="EMBL" id="CATOUU010000754">
    <property type="protein sequence ID" value="CAI9945944.1"/>
    <property type="molecule type" value="Genomic_DNA"/>
</dbReference>
<evidence type="ECO:0000313" key="2">
    <source>
        <dbReference type="EMBL" id="CAI9945944.1"/>
    </source>
</evidence>
<name>A0AA86PTK3_9EUKA</name>
<dbReference type="AlphaFoldDB" id="A0AA86PTK3"/>
<evidence type="ECO:0000256" key="1">
    <source>
        <dbReference type="SAM" id="Phobius"/>
    </source>
</evidence>
<protein>
    <submittedName>
        <fullName evidence="3">Hypothetical_protein</fullName>
    </submittedName>
</protein>
<evidence type="ECO:0000313" key="3">
    <source>
        <dbReference type="EMBL" id="CAL6070605.1"/>
    </source>
</evidence>
<sequence>MVNKIVSLVLNIVTVVCLALLILSSLIALFSYSYSVDYYFKVIFLIVCCVFQAIAPYVKFTSLYFKFMISPFWRAGFIFMLGMFQFPSFDSIFWQLGALVFQYVCAIAVMVLGIVHLVVDIVGHDKAIEEIDLNDEA</sequence>